<organism evidence="2">
    <name type="scientific">uncultured Campylobacterales bacterium</name>
    <dbReference type="NCBI Taxonomy" id="352960"/>
    <lineage>
        <taxon>Bacteria</taxon>
        <taxon>Pseudomonadati</taxon>
        <taxon>Campylobacterota</taxon>
        <taxon>Epsilonproteobacteria</taxon>
        <taxon>Campylobacterales</taxon>
        <taxon>environmental samples</taxon>
    </lineage>
</organism>
<reference evidence="2" key="1">
    <citation type="submission" date="2020-01" db="EMBL/GenBank/DDBJ databases">
        <authorList>
            <person name="Meier V. D."/>
            <person name="Meier V D."/>
        </authorList>
    </citation>
    <scope>NUCLEOTIDE SEQUENCE</scope>
    <source>
        <strain evidence="2">HLG_WM_MAG_12</strain>
    </source>
</reference>
<feature type="transmembrane region" description="Helical" evidence="1">
    <location>
        <begin position="174"/>
        <end position="198"/>
    </location>
</feature>
<evidence type="ECO:0000313" key="2">
    <source>
        <dbReference type="EMBL" id="CAA6803993.1"/>
    </source>
</evidence>
<protein>
    <recommendedName>
        <fullName evidence="3">DUF624 domain-containing protein</fullName>
    </recommendedName>
</protein>
<keyword evidence="1" id="KW-0472">Membrane</keyword>
<evidence type="ECO:0008006" key="3">
    <source>
        <dbReference type="Google" id="ProtNLM"/>
    </source>
</evidence>
<dbReference type="AlphaFoldDB" id="A0A6S6S867"/>
<feature type="transmembrane region" description="Helical" evidence="1">
    <location>
        <begin position="99"/>
        <end position="117"/>
    </location>
</feature>
<keyword evidence="1" id="KW-1133">Transmembrane helix</keyword>
<feature type="transmembrane region" description="Helical" evidence="1">
    <location>
        <begin position="31"/>
        <end position="48"/>
    </location>
</feature>
<dbReference type="EMBL" id="CACVAW010000010">
    <property type="protein sequence ID" value="CAA6803993.1"/>
    <property type="molecule type" value="Genomic_DNA"/>
</dbReference>
<gene>
    <name evidence="2" type="ORF">HELGO_WM2728</name>
</gene>
<accession>A0A6S6S867</accession>
<name>A0A6S6S867_9BACT</name>
<keyword evidence="1" id="KW-0812">Transmembrane</keyword>
<feature type="transmembrane region" description="Helical" evidence="1">
    <location>
        <begin position="132"/>
        <end position="154"/>
    </location>
</feature>
<proteinExistence type="predicted"/>
<feature type="transmembrane region" description="Helical" evidence="1">
    <location>
        <begin position="204"/>
        <end position="226"/>
    </location>
</feature>
<sequence>MKKTTLQNFKEIISTSINAIKNNKKLLAEKLLIPILLIVTLELILFFMQPFSIYTYLTISIARFIVYAMFAIISFRVILSHFEKSEIKIFTWGKREWKFLLVFTLIFNSSFIINFLIKLSLTTMWGHFLSPLSYIIYLVLILILCRICIILPAIAINKYLSFRESLHITKDYKLLMFLVFIIYPILIYAPLNIISIFLPFGLLYSLLSIPLIVLEVSIISVIYIFILKENNYDIDNSKITKD</sequence>
<feature type="transmembrane region" description="Helical" evidence="1">
    <location>
        <begin position="54"/>
        <end position="79"/>
    </location>
</feature>
<evidence type="ECO:0000256" key="1">
    <source>
        <dbReference type="SAM" id="Phobius"/>
    </source>
</evidence>